<dbReference type="Pfam" id="PF14897">
    <property type="entry name" value="EpsG"/>
    <property type="match status" value="1"/>
</dbReference>
<dbReference type="AlphaFoldDB" id="A0A1L8WPP7"/>
<name>A0A1L8WPP7_9ENTE</name>
<evidence type="ECO:0000313" key="2">
    <source>
        <dbReference type="EMBL" id="OJG82994.1"/>
    </source>
</evidence>
<evidence type="ECO:0008006" key="4">
    <source>
        <dbReference type="Google" id="ProtNLM"/>
    </source>
</evidence>
<keyword evidence="1" id="KW-1133">Transmembrane helix</keyword>
<feature type="transmembrane region" description="Helical" evidence="1">
    <location>
        <begin position="6"/>
        <end position="22"/>
    </location>
</feature>
<feature type="transmembrane region" description="Helical" evidence="1">
    <location>
        <begin position="201"/>
        <end position="225"/>
    </location>
</feature>
<proteinExistence type="predicted"/>
<keyword evidence="1" id="KW-0472">Membrane</keyword>
<evidence type="ECO:0000313" key="3">
    <source>
        <dbReference type="Proteomes" id="UP000182152"/>
    </source>
</evidence>
<gene>
    <name evidence="2" type="ORF">RV14_GL001997</name>
</gene>
<feature type="transmembrane region" description="Helical" evidence="1">
    <location>
        <begin position="128"/>
        <end position="155"/>
    </location>
</feature>
<sequence length="357" mass="41777">MEINFVFLLCLFSLSALFLQLGMDQKKGFGTILITFSLCIPVILATFRQVGTDTPVYYSVFSSYQNRSLMDHFINEGWKEFGNSLFIFIGNLVNSFNVYLFLYSFFTLLFVILALKALVKKELIGMSFFLYLCLLYPISLNTMRQSLAVAIIFYSYKFLLNRSFFRFFLGVLIAAQFHISSVVMLPIYFLINEQRKLRKGFFVLILSSIVVAIVSYKWIFSFLSFFLNDERYNAYINYTEPTTNYLFFFNFILFLGISFFQLVHSEKNKKNQFYFAMLAIGLLLGVTGFISPFIKRISIFFDVIQILLIPDVVLLYRMKIENSFMLFFVYLFGVAYFILFYVILKFSTIIPYILGSC</sequence>
<feature type="transmembrane region" description="Helical" evidence="1">
    <location>
        <begin position="328"/>
        <end position="354"/>
    </location>
</feature>
<reference evidence="2 3" key="1">
    <citation type="submission" date="2014-12" db="EMBL/GenBank/DDBJ databases">
        <title>Draft genome sequences of 29 type strains of Enterococci.</title>
        <authorList>
            <person name="Zhong Z."/>
            <person name="Sun Z."/>
            <person name="Liu W."/>
            <person name="Zhang W."/>
            <person name="Zhang H."/>
        </authorList>
    </citation>
    <scope>NUCLEOTIDE SEQUENCE [LARGE SCALE GENOMIC DNA]</scope>
    <source>
        <strain evidence="2 3">DSM 15687</strain>
    </source>
</reference>
<feature type="transmembrane region" description="Helical" evidence="1">
    <location>
        <begin position="29"/>
        <end position="47"/>
    </location>
</feature>
<keyword evidence="3" id="KW-1185">Reference proteome</keyword>
<dbReference type="Proteomes" id="UP000182152">
    <property type="component" value="Unassembled WGS sequence"/>
</dbReference>
<evidence type="ECO:0000256" key="1">
    <source>
        <dbReference type="SAM" id="Phobius"/>
    </source>
</evidence>
<accession>A0A1L8WPP7</accession>
<dbReference type="InterPro" id="IPR049458">
    <property type="entry name" value="EpsG-like"/>
</dbReference>
<dbReference type="RefSeq" id="WP_071855026.1">
    <property type="nucleotide sequence ID" value="NZ_JXLB01000006.1"/>
</dbReference>
<organism evidence="2 3">
    <name type="scientific">Enterococcus ratti</name>
    <dbReference type="NCBI Taxonomy" id="150033"/>
    <lineage>
        <taxon>Bacteria</taxon>
        <taxon>Bacillati</taxon>
        <taxon>Bacillota</taxon>
        <taxon>Bacilli</taxon>
        <taxon>Lactobacillales</taxon>
        <taxon>Enterococcaceae</taxon>
        <taxon>Enterococcus</taxon>
    </lineage>
</organism>
<comment type="caution">
    <text evidence="2">The sequence shown here is derived from an EMBL/GenBank/DDBJ whole genome shotgun (WGS) entry which is preliminary data.</text>
</comment>
<feature type="transmembrane region" description="Helical" evidence="1">
    <location>
        <begin position="297"/>
        <end position="316"/>
    </location>
</feature>
<feature type="transmembrane region" description="Helical" evidence="1">
    <location>
        <begin position="98"/>
        <end position="119"/>
    </location>
</feature>
<dbReference type="STRING" id="150033.RV14_GL001997"/>
<feature type="transmembrane region" description="Helical" evidence="1">
    <location>
        <begin position="167"/>
        <end position="189"/>
    </location>
</feature>
<dbReference type="OrthoDB" id="2329888at2"/>
<protein>
    <recommendedName>
        <fullName evidence="4">EpsG family protein</fullName>
    </recommendedName>
</protein>
<feature type="transmembrane region" description="Helical" evidence="1">
    <location>
        <begin position="245"/>
        <end position="264"/>
    </location>
</feature>
<dbReference type="EMBL" id="JXLB01000006">
    <property type="protein sequence ID" value="OJG82994.1"/>
    <property type="molecule type" value="Genomic_DNA"/>
</dbReference>
<feature type="transmembrane region" description="Helical" evidence="1">
    <location>
        <begin position="273"/>
        <end position="291"/>
    </location>
</feature>
<keyword evidence="1" id="KW-0812">Transmembrane</keyword>